<organism evidence="1 2">
    <name type="scientific">Acaulospora colombiana</name>
    <dbReference type="NCBI Taxonomy" id="27376"/>
    <lineage>
        <taxon>Eukaryota</taxon>
        <taxon>Fungi</taxon>
        <taxon>Fungi incertae sedis</taxon>
        <taxon>Mucoromycota</taxon>
        <taxon>Glomeromycotina</taxon>
        <taxon>Glomeromycetes</taxon>
        <taxon>Diversisporales</taxon>
        <taxon>Acaulosporaceae</taxon>
        <taxon>Acaulospora</taxon>
    </lineage>
</organism>
<sequence length="66" mass="7739">GRPPIKNERKIYLNPYKTCFDKSSHKNDYVEKSSLASYTNIKCFIHKQKHIYSELTSPIHKSPART</sequence>
<protein>
    <submittedName>
        <fullName evidence="1">14567_t:CDS:1</fullName>
    </submittedName>
</protein>
<evidence type="ECO:0000313" key="1">
    <source>
        <dbReference type="EMBL" id="CAG8539444.1"/>
    </source>
</evidence>
<keyword evidence="2" id="KW-1185">Reference proteome</keyword>
<accession>A0ACA9LQH4</accession>
<dbReference type="Proteomes" id="UP000789525">
    <property type="component" value="Unassembled WGS sequence"/>
</dbReference>
<dbReference type="EMBL" id="CAJVPT010007248">
    <property type="protein sequence ID" value="CAG8539444.1"/>
    <property type="molecule type" value="Genomic_DNA"/>
</dbReference>
<gene>
    <name evidence="1" type="ORF">ACOLOM_LOCUS4412</name>
</gene>
<name>A0ACA9LQH4_9GLOM</name>
<evidence type="ECO:0000313" key="2">
    <source>
        <dbReference type="Proteomes" id="UP000789525"/>
    </source>
</evidence>
<reference evidence="1" key="1">
    <citation type="submission" date="2021-06" db="EMBL/GenBank/DDBJ databases">
        <authorList>
            <person name="Kallberg Y."/>
            <person name="Tangrot J."/>
            <person name="Rosling A."/>
        </authorList>
    </citation>
    <scope>NUCLEOTIDE SEQUENCE</scope>
    <source>
        <strain evidence="1">CL356</strain>
    </source>
</reference>
<feature type="non-terminal residue" evidence="1">
    <location>
        <position position="1"/>
    </location>
</feature>
<comment type="caution">
    <text evidence="1">The sequence shown here is derived from an EMBL/GenBank/DDBJ whole genome shotgun (WGS) entry which is preliminary data.</text>
</comment>
<proteinExistence type="predicted"/>